<dbReference type="RefSeq" id="WP_106241738.1">
    <property type="nucleotide sequence ID" value="NZ_PVZC01000002.1"/>
</dbReference>
<dbReference type="EMBL" id="PVZC01000002">
    <property type="protein sequence ID" value="PRY00430.1"/>
    <property type="molecule type" value="Genomic_DNA"/>
</dbReference>
<dbReference type="PANTHER" id="PTHR30448:SF0">
    <property type="entry name" value="RNASE ADAPTER PROTEIN RAPZ"/>
    <property type="match status" value="1"/>
</dbReference>
<keyword evidence="3" id="KW-1185">Reference proteome</keyword>
<evidence type="ECO:0000313" key="2">
    <source>
        <dbReference type="EMBL" id="PRY00430.1"/>
    </source>
</evidence>
<sequence length="135" mass="14469">MNTTPPAVRLISFGYLHSPPPAADLTANVREALRDPARVAGMLDLTGHHPAVQRAVHATPGARRLLLGLAAHVARQRRDRPLTIAIGCAGGRHRSVALVELLARRLRLIGRAATTEHLHVHLPRVVRDIDGGGAV</sequence>
<dbReference type="AlphaFoldDB" id="A0A2T0Q9E6"/>
<dbReference type="Proteomes" id="UP000237846">
    <property type="component" value="Unassembled WGS sequence"/>
</dbReference>
<dbReference type="OrthoDB" id="3217588at2"/>
<dbReference type="GO" id="GO:0005524">
    <property type="term" value="F:ATP binding"/>
    <property type="evidence" value="ECO:0007669"/>
    <property type="project" value="InterPro"/>
</dbReference>
<dbReference type="InterPro" id="IPR053931">
    <property type="entry name" value="RapZ_C"/>
</dbReference>
<name>A0A2T0Q9E6_9ACTN</name>
<gene>
    <name evidence="2" type="ORF">CLV72_10259</name>
</gene>
<organism evidence="2 3">
    <name type="scientific">Allonocardiopsis opalescens</name>
    <dbReference type="NCBI Taxonomy" id="1144618"/>
    <lineage>
        <taxon>Bacteria</taxon>
        <taxon>Bacillati</taxon>
        <taxon>Actinomycetota</taxon>
        <taxon>Actinomycetes</taxon>
        <taxon>Streptosporangiales</taxon>
        <taxon>Allonocardiopsis</taxon>
    </lineage>
</organism>
<reference evidence="2 3" key="1">
    <citation type="submission" date="2018-03" db="EMBL/GenBank/DDBJ databases">
        <title>Genomic Encyclopedia of Archaeal and Bacterial Type Strains, Phase II (KMG-II): from individual species to whole genera.</title>
        <authorList>
            <person name="Goeker M."/>
        </authorList>
    </citation>
    <scope>NUCLEOTIDE SEQUENCE [LARGE SCALE GENOMIC DNA]</scope>
    <source>
        <strain evidence="2 3">DSM 45601</strain>
    </source>
</reference>
<proteinExistence type="predicted"/>
<protein>
    <submittedName>
        <fullName evidence="2">UPF0042 nucleotide-binding protein</fullName>
    </submittedName>
</protein>
<dbReference type="PANTHER" id="PTHR30448">
    <property type="entry name" value="RNASE ADAPTER PROTEIN RAPZ"/>
    <property type="match status" value="1"/>
</dbReference>
<dbReference type="InterPro" id="IPR005337">
    <property type="entry name" value="RapZ-like"/>
</dbReference>
<accession>A0A2T0Q9E6</accession>
<comment type="caution">
    <text evidence="2">The sequence shown here is derived from an EMBL/GenBank/DDBJ whole genome shotgun (WGS) entry which is preliminary data.</text>
</comment>
<evidence type="ECO:0000259" key="1">
    <source>
        <dbReference type="Pfam" id="PF22740"/>
    </source>
</evidence>
<evidence type="ECO:0000313" key="3">
    <source>
        <dbReference type="Proteomes" id="UP000237846"/>
    </source>
</evidence>
<feature type="domain" description="RapZ C-terminal" evidence="1">
    <location>
        <begin position="7"/>
        <end position="120"/>
    </location>
</feature>
<dbReference type="Pfam" id="PF22740">
    <property type="entry name" value="PapZ_C"/>
    <property type="match status" value="1"/>
</dbReference>